<evidence type="ECO:0000256" key="21">
    <source>
        <dbReference type="SAM" id="SignalP"/>
    </source>
</evidence>
<comment type="similarity">
    <text evidence="18">Belongs to the protein kinase superfamily. Ser/Thr protein kinase family.</text>
</comment>
<dbReference type="FunFam" id="2.90.10.10:FF:000013">
    <property type="entry name" value="G-type lectin S-receptor-like serine/threonine-protein kinase LECRK1"/>
    <property type="match status" value="1"/>
</dbReference>
<dbReference type="EC" id="2.7.11.1" evidence="18"/>
<evidence type="ECO:0000256" key="14">
    <source>
        <dbReference type="ARBA" id="ARBA00023170"/>
    </source>
</evidence>
<dbReference type="Gene3D" id="1.10.510.10">
    <property type="entry name" value="Transferase(Phosphotransferase) domain 1"/>
    <property type="match status" value="1"/>
</dbReference>
<evidence type="ECO:0000256" key="3">
    <source>
        <dbReference type="ARBA" id="ARBA00022536"/>
    </source>
</evidence>
<evidence type="ECO:0000259" key="22">
    <source>
        <dbReference type="PROSITE" id="PS50011"/>
    </source>
</evidence>
<dbReference type="InterPro" id="IPR008271">
    <property type="entry name" value="Ser/Thr_kinase_AS"/>
</dbReference>
<evidence type="ECO:0000313" key="24">
    <source>
        <dbReference type="EMBL" id="GKV22190.1"/>
    </source>
</evidence>
<keyword evidence="4 18" id="KW-0808">Transferase</keyword>
<dbReference type="EMBL" id="BPVZ01000059">
    <property type="protein sequence ID" value="GKV22190.1"/>
    <property type="molecule type" value="Genomic_DNA"/>
</dbReference>
<evidence type="ECO:0000259" key="23">
    <source>
        <dbReference type="PROSITE" id="PS50927"/>
    </source>
</evidence>
<comment type="caution">
    <text evidence="24">The sequence shown here is derived from an EMBL/GenBank/DDBJ whole genome shotgun (WGS) entry which is preliminary data.</text>
</comment>
<evidence type="ECO:0000313" key="25">
    <source>
        <dbReference type="Proteomes" id="UP001054252"/>
    </source>
</evidence>
<evidence type="ECO:0000256" key="12">
    <source>
        <dbReference type="ARBA" id="ARBA00023136"/>
    </source>
</evidence>
<proteinExistence type="inferred from homology"/>
<organism evidence="24 25">
    <name type="scientific">Rubroshorea leprosula</name>
    <dbReference type="NCBI Taxonomy" id="152421"/>
    <lineage>
        <taxon>Eukaryota</taxon>
        <taxon>Viridiplantae</taxon>
        <taxon>Streptophyta</taxon>
        <taxon>Embryophyta</taxon>
        <taxon>Tracheophyta</taxon>
        <taxon>Spermatophyta</taxon>
        <taxon>Magnoliopsida</taxon>
        <taxon>eudicotyledons</taxon>
        <taxon>Gunneridae</taxon>
        <taxon>Pentapetalae</taxon>
        <taxon>rosids</taxon>
        <taxon>malvids</taxon>
        <taxon>Malvales</taxon>
        <taxon>Dipterocarpaceae</taxon>
        <taxon>Rubroshorea</taxon>
    </lineage>
</organism>
<dbReference type="PROSITE" id="PS50011">
    <property type="entry name" value="PROTEIN_KINASE_DOM"/>
    <property type="match status" value="1"/>
</dbReference>
<name>A0AAV5KCG5_9ROSI</name>
<keyword evidence="5 20" id="KW-0812">Transmembrane</keyword>
<feature type="chain" id="PRO_5043517791" description="Receptor-like serine/threonine-protein kinase" evidence="21">
    <location>
        <begin position="24"/>
        <end position="803"/>
    </location>
</feature>
<keyword evidence="11 20" id="KW-1133">Transmembrane helix</keyword>
<dbReference type="FunFam" id="3.30.200.20:FF:000059">
    <property type="entry name" value="S-receptor-like serine/threonine-protein kinase"/>
    <property type="match status" value="1"/>
</dbReference>
<sequence>MAFTSPYSHYLILLFLLPVYVLAKTSQNITLGSSLTAALNQNSSWKSPSGDFAFGFQQIEAGMFLLAIWFDKIPEKTIIWSANGGNLVQQGSKIQLTKDGQFRLSDSEGKDVWVATLEGFGIVSYAAMLDTGNFVLASQDSNNLWESFNLPTDTLVPTQILKPGSKLVARYAQTNYSGGRFTFVMELNGDLAAYTTRFPLDAMNYNYWASNTTGTGVQVIFNQSGYIYLEAKNGSILSYITSSGNSSRDYYQRAILEYDGVFRRYVYPKNNSVTARRDVAWSFLSHIPGDICTSVGKYLSSGFCGYNSYCIIGNDQRPKCLCPPGYLYLDPDDEMKGCKRGFVSHECDGGQNADLFEFQDMVDTHWLGSLYEYFSAVTEDWCRQTCLSDCYCAVAFFHNGDCVSSSYPLFNGVTDASFGGKSLIKIRKGNSTSTSTGSSGGSSDCSKRQKLTLNLIPTLLLSSSAFFNLILLITTLWFVLGSRYRKRTMLQPSRATHGMMSLQSFTYKELEEATKNFEEVLGMGASSTVYKGVLDTINKNLIAVKRLHKHKLEENHNEKEFQAEMSAIGKTNHINLVRLLGFCNEEEHRLLVYEYMTNGSLASYLFSNPRPSWKQRTEIAFGTARGLVYLHEECSNQIIHCDIKPQNILLDDSFTAKIADFGLAKLLEKDQTRTLTKLRGTRGYVAREWFKDIPVTVKVDVYSFGILLLELICCRKHYEKDEEDEDKKILADWAYDCYKHRTLYLLVQDDEEAIEDIERAAKFVMIAIWCIQEEPSLRPTMKRVSQMLEGTLEVPLPPLNSQS</sequence>
<keyword evidence="25" id="KW-1185">Reference proteome</keyword>
<dbReference type="SUPFAM" id="SSF51110">
    <property type="entry name" value="alpha-D-mannose-specific plant lectins"/>
    <property type="match status" value="1"/>
</dbReference>
<dbReference type="PANTHER" id="PTHR47976">
    <property type="entry name" value="G-TYPE LECTIN S-RECEPTOR-LIKE SERINE/THREONINE-PROTEIN KINASE SD2-5"/>
    <property type="match status" value="1"/>
</dbReference>
<keyword evidence="14" id="KW-0675">Receptor</keyword>
<evidence type="ECO:0000256" key="20">
    <source>
        <dbReference type="SAM" id="Phobius"/>
    </source>
</evidence>
<dbReference type="FunFam" id="1.10.510.10:FF:000237">
    <property type="entry name" value="G-type lectin S-receptor-like serine/threonine-protein kinase"/>
    <property type="match status" value="1"/>
</dbReference>
<comment type="catalytic activity">
    <reaction evidence="17 18">
        <text>L-seryl-[protein] + ATP = O-phospho-L-seryl-[protein] + ADP + H(+)</text>
        <dbReference type="Rhea" id="RHEA:17989"/>
        <dbReference type="Rhea" id="RHEA-COMP:9863"/>
        <dbReference type="Rhea" id="RHEA-COMP:11604"/>
        <dbReference type="ChEBI" id="CHEBI:15378"/>
        <dbReference type="ChEBI" id="CHEBI:29999"/>
        <dbReference type="ChEBI" id="CHEBI:30616"/>
        <dbReference type="ChEBI" id="CHEBI:83421"/>
        <dbReference type="ChEBI" id="CHEBI:456216"/>
        <dbReference type="EC" id="2.7.11.1"/>
    </reaction>
</comment>
<evidence type="ECO:0000256" key="9">
    <source>
        <dbReference type="ARBA" id="ARBA00022777"/>
    </source>
</evidence>
<evidence type="ECO:0000256" key="11">
    <source>
        <dbReference type="ARBA" id="ARBA00022989"/>
    </source>
</evidence>
<keyword evidence="10 18" id="KW-0067">ATP-binding</keyword>
<dbReference type="GO" id="GO:0030246">
    <property type="term" value="F:carbohydrate binding"/>
    <property type="evidence" value="ECO:0007669"/>
    <property type="project" value="UniProtKB-KW"/>
</dbReference>
<evidence type="ECO:0000256" key="5">
    <source>
        <dbReference type="ARBA" id="ARBA00022692"/>
    </source>
</evidence>
<keyword evidence="2 18" id="KW-0723">Serine/threonine-protein kinase</keyword>
<keyword evidence="3" id="KW-0245">EGF-like domain</keyword>
<dbReference type="PROSITE" id="PS00107">
    <property type="entry name" value="PROTEIN_KINASE_ATP"/>
    <property type="match status" value="1"/>
</dbReference>
<dbReference type="GO" id="GO:0004674">
    <property type="term" value="F:protein serine/threonine kinase activity"/>
    <property type="evidence" value="ECO:0007669"/>
    <property type="project" value="UniProtKB-KW"/>
</dbReference>
<dbReference type="SMART" id="SM00108">
    <property type="entry name" value="B_lectin"/>
    <property type="match status" value="1"/>
</dbReference>
<dbReference type="PROSITE" id="PS00108">
    <property type="entry name" value="PROTEIN_KINASE_ST"/>
    <property type="match status" value="1"/>
</dbReference>
<keyword evidence="6 21" id="KW-0732">Signal</keyword>
<dbReference type="Gene3D" id="3.30.200.20">
    <property type="entry name" value="Phosphorylase Kinase, domain 1"/>
    <property type="match status" value="1"/>
</dbReference>
<dbReference type="GO" id="GO:0016020">
    <property type="term" value="C:membrane"/>
    <property type="evidence" value="ECO:0007669"/>
    <property type="project" value="UniProtKB-SubCell"/>
</dbReference>
<evidence type="ECO:0000256" key="1">
    <source>
        <dbReference type="ARBA" id="ARBA00004479"/>
    </source>
</evidence>
<evidence type="ECO:0000256" key="8">
    <source>
        <dbReference type="ARBA" id="ARBA00022741"/>
    </source>
</evidence>
<feature type="transmembrane region" description="Helical" evidence="20">
    <location>
        <begin position="455"/>
        <end position="480"/>
    </location>
</feature>
<dbReference type="PIRSF" id="PIRSF000641">
    <property type="entry name" value="SRK"/>
    <property type="match status" value="1"/>
</dbReference>
<dbReference type="CDD" id="cd01098">
    <property type="entry name" value="PAN_AP_plant"/>
    <property type="match status" value="1"/>
</dbReference>
<dbReference type="SUPFAM" id="SSF56112">
    <property type="entry name" value="Protein kinase-like (PK-like)"/>
    <property type="match status" value="1"/>
</dbReference>
<dbReference type="AlphaFoldDB" id="A0AAV5KCG5"/>
<protein>
    <recommendedName>
        <fullName evidence="18">Receptor-like serine/threonine-protein kinase</fullName>
        <ecNumber evidence="18">2.7.11.1</ecNumber>
    </recommendedName>
</protein>
<evidence type="ECO:0000256" key="19">
    <source>
        <dbReference type="PROSITE-ProRule" id="PRU10141"/>
    </source>
</evidence>
<dbReference type="Proteomes" id="UP001054252">
    <property type="component" value="Unassembled WGS sequence"/>
</dbReference>
<dbReference type="Pfam" id="PF01453">
    <property type="entry name" value="B_lectin"/>
    <property type="match status" value="1"/>
</dbReference>
<keyword evidence="12 20" id="KW-0472">Membrane</keyword>
<evidence type="ECO:0000256" key="6">
    <source>
        <dbReference type="ARBA" id="ARBA00022729"/>
    </source>
</evidence>
<keyword evidence="9 18" id="KW-0418">Kinase</keyword>
<accession>A0AAV5KCG5</accession>
<dbReference type="Gene3D" id="2.90.10.10">
    <property type="entry name" value="Bulb-type lectin domain"/>
    <property type="match status" value="2"/>
</dbReference>
<comment type="catalytic activity">
    <reaction evidence="16 18">
        <text>L-threonyl-[protein] + ATP = O-phospho-L-threonyl-[protein] + ADP + H(+)</text>
        <dbReference type="Rhea" id="RHEA:46608"/>
        <dbReference type="Rhea" id="RHEA-COMP:11060"/>
        <dbReference type="Rhea" id="RHEA-COMP:11605"/>
        <dbReference type="ChEBI" id="CHEBI:15378"/>
        <dbReference type="ChEBI" id="CHEBI:30013"/>
        <dbReference type="ChEBI" id="CHEBI:30616"/>
        <dbReference type="ChEBI" id="CHEBI:61977"/>
        <dbReference type="ChEBI" id="CHEBI:456216"/>
        <dbReference type="EC" id="2.7.11.1"/>
    </reaction>
</comment>
<feature type="signal peptide" evidence="21">
    <location>
        <begin position="1"/>
        <end position="23"/>
    </location>
</feature>
<dbReference type="InterPro" id="IPR011009">
    <property type="entry name" value="Kinase-like_dom_sf"/>
</dbReference>
<dbReference type="GO" id="GO:0005524">
    <property type="term" value="F:ATP binding"/>
    <property type="evidence" value="ECO:0007669"/>
    <property type="project" value="UniProtKB-UniRule"/>
</dbReference>
<evidence type="ECO:0000256" key="15">
    <source>
        <dbReference type="ARBA" id="ARBA00023180"/>
    </source>
</evidence>
<dbReference type="PANTHER" id="PTHR47976:SF108">
    <property type="entry name" value="G-TYPE LECTIN S-RECEPTOR-LIKE SERINE_THREONINE-PROTEIN KINASE LECRK1"/>
    <property type="match status" value="1"/>
</dbReference>
<dbReference type="Pfam" id="PF00069">
    <property type="entry name" value="Pkinase"/>
    <property type="match status" value="1"/>
</dbReference>
<gene>
    <name evidence="24" type="ORF">SLEP1_g32075</name>
</gene>
<evidence type="ECO:0000256" key="4">
    <source>
        <dbReference type="ARBA" id="ARBA00022679"/>
    </source>
</evidence>
<reference evidence="24 25" key="1">
    <citation type="journal article" date="2021" name="Commun. Biol.">
        <title>The genome of Shorea leprosula (Dipterocarpaceae) highlights the ecological relevance of drought in aseasonal tropical rainforests.</title>
        <authorList>
            <person name="Ng K.K.S."/>
            <person name="Kobayashi M.J."/>
            <person name="Fawcett J.A."/>
            <person name="Hatakeyama M."/>
            <person name="Paape T."/>
            <person name="Ng C.H."/>
            <person name="Ang C.C."/>
            <person name="Tnah L.H."/>
            <person name="Lee C.T."/>
            <person name="Nishiyama T."/>
            <person name="Sese J."/>
            <person name="O'Brien M.J."/>
            <person name="Copetti D."/>
            <person name="Mohd Noor M.I."/>
            <person name="Ong R.C."/>
            <person name="Putra M."/>
            <person name="Sireger I.Z."/>
            <person name="Indrioko S."/>
            <person name="Kosugi Y."/>
            <person name="Izuno A."/>
            <person name="Isagi Y."/>
            <person name="Lee S.L."/>
            <person name="Shimizu K.K."/>
        </authorList>
    </citation>
    <scope>NUCLEOTIDE SEQUENCE [LARGE SCALE GENOMIC DNA]</scope>
    <source>
        <strain evidence="24">214</strain>
    </source>
</reference>
<feature type="domain" description="Protein kinase" evidence="22">
    <location>
        <begin position="515"/>
        <end position="792"/>
    </location>
</feature>
<dbReference type="SMART" id="SM00220">
    <property type="entry name" value="S_TKc"/>
    <property type="match status" value="1"/>
</dbReference>
<dbReference type="InterPro" id="IPR024171">
    <property type="entry name" value="SRK-like_kinase"/>
</dbReference>
<dbReference type="PROSITE" id="PS50927">
    <property type="entry name" value="BULB_LECTIN"/>
    <property type="match status" value="1"/>
</dbReference>
<dbReference type="InterPro" id="IPR036426">
    <property type="entry name" value="Bulb-type_lectin_dom_sf"/>
</dbReference>
<dbReference type="InterPro" id="IPR001480">
    <property type="entry name" value="Bulb-type_lectin_dom"/>
</dbReference>
<evidence type="ECO:0000256" key="7">
    <source>
        <dbReference type="ARBA" id="ARBA00022734"/>
    </source>
</evidence>
<comment type="subcellular location">
    <subcellularLocation>
        <location evidence="1">Membrane</location>
        <topology evidence="1">Single-pass type I membrane protein</topology>
    </subcellularLocation>
</comment>
<dbReference type="InterPro" id="IPR000719">
    <property type="entry name" value="Prot_kinase_dom"/>
</dbReference>
<keyword evidence="15" id="KW-0325">Glycoprotein</keyword>
<feature type="binding site" evidence="19">
    <location>
        <position position="545"/>
    </location>
    <ligand>
        <name>ATP</name>
        <dbReference type="ChEBI" id="CHEBI:30616"/>
    </ligand>
</feature>
<evidence type="ECO:0000256" key="10">
    <source>
        <dbReference type="ARBA" id="ARBA00022840"/>
    </source>
</evidence>
<feature type="domain" description="Bulb-type lectin" evidence="23">
    <location>
        <begin position="30"/>
        <end position="149"/>
    </location>
</feature>
<evidence type="ECO:0000256" key="2">
    <source>
        <dbReference type="ARBA" id="ARBA00022527"/>
    </source>
</evidence>
<keyword evidence="13" id="KW-1015">Disulfide bond</keyword>
<evidence type="ECO:0000256" key="13">
    <source>
        <dbReference type="ARBA" id="ARBA00023157"/>
    </source>
</evidence>
<dbReference type="InterPro" id="IPR017441">
    <property type="entry name" value="Protein_kinase_ATP_BS"/>
</dbReference>
<evidence type="ECO:0000256" key="16">
    <source>
        <dbReference type="ARBA" id="ARBA00047899"/>
    </source>
</evidence>
<evidence type="ECO:0000256" key="17">
    <source>
        <dbReference type="ARBA" id="ARBA00048679"/>
    </source>
</evidence>
<evidence type="ECO:0000256" key="18">
    <source>
        <dbReference type="PIRNR" id="PIRNR000641"/>
    </source>
</evidence>
<keyword evidence="7" id="KW-0430">Lectin</keyword>
<keyword evidence="8 18" id="KW-0547">Nucleotide-binding</keyword>
<dbReference type="InterPro" id="IPR051343">
    <property type="entry name" value="G-type_lectin_kinases/EP1-like"/>
</dbReference>